<reference evidence="4" key="1">
    <citation type="submission" date="2020-04" db="EMBL/GenBank/DDBJ databases">
        <title>Deep metagenomics examines the oral microbiome during advanced dental caries in children, revealing novel taxa and co-occurrences with host molecules.</title>
        <authorList>
            <person name="Baker J.L."/>
            <person name="Morton J.T."/>
            <person name="Dinis M."/>
            <person name="Alvarez R."/>
            <person name="Tran N.C."/>
            <person name="Knight R."/>
            <person name="Edlund A."/>
        </authorList>
    </citation>
    <scope>NUCLEOTIDE SEQUENCE</scope>
    <source>
        <strain evidence="4">JCVI_44_bin.5</strain>
    </source>
</reference>
<feature type="transmembrane region" description="Helical" evidence="1">
    <location>
        <begin position="87"/>
        <end position="108"/>
    </location>
</feature>
<name>A0A930N014_9BACT</name>
<dbReference type="InterPro" id="IPR032508">
    <property type="entry name" value="FecR_C"/>
</dbReference>
<dbReference type="RefSeq" id="WP_273160544.1">
    <property type="nucleotide sequence ID" value="NZ_JABZSJ010000046.1"/>
</dbReference>
<dbReference type="Pfam" id="PF04773">
    <property type="entry name" value="FecR"/>
    <property type="match status" value="1"/>
</dbReference>
<dbReference type="Pfam" id="PF16344">
    <property type="entry name" value="FecR_C"/>
    <property type="match status" value="1"/>
</dbReference>
<dbReference type="Proteomes" id="UP000771736">
    <property type="component" value="Unassembled WGS sequence"/>
</dbReference>
<dbReference type="GO" id="GO:0016989">
    <property type="term" value="F:sigma factor antagonist activity"/>
    <property type="evidence" value="ECO:0007669"/>
    <property type="project" value="TreeGrafter"/>
</dbReference>
<dbReference type="PIRSF" id="PIRSF018266">
    <property type="entry name" value="FecR"/>
    <property type="match status" value="1"/>
</dbReference>
<comment type="caution">
    <text evidence="4">The sequence shown here is derived from an EMBL/GenBank/DDBJ whole genome shotgun (WGS) entry which is preliminary data.</text>
</comment>
<dbReference type="PANTHER" id="PTHR30273:SF2">
    <property type="entry name" value="PROTEIN FECR"/>
    <property type="match status" value="1"/>
</dbReference>
<dbReference type="InterPro" id="IPR006860">
    <property type="entry name" value="FecR"/>
</dbReference>
<dbReference type="AlphaFoldDB" id="A0A930N014"/>
<dbReference type="Gene3D" id="2.60.120.1440">
    <property type="match status" value="1"/>
</dbReference>
<organism evidence="4 5">
    <name type="scientific">Prevotella aurantiaca</name>
    <dbReference type="NCBI Taxonomy" id="596085"/>
    <lineage>
        <taxon>Bacteria</taxon>
        <taxon>Pseudomonadati</taxon>
        <taxon>Bacteroidota</taxon>
        <taxon>Bacteroidia</taxon>
        <taxon>Bacteroidales</taxon>
        <taxon>Prevotellaceae</taxon>
        <taxon>Prevotella</taxon>
    </lineage>
</organism>
<protein>
    <submittedName>
        <fullName evidence="4">FecR domain-containing protein</fullName>
    </submittedName>
</protein>
<accession>A0A930N014</accession>
<dbReference type="EMBL" id="JABZSJ010000046">
    <property type="protein sequence ID" value="MBF1384805.1"/>
    <property type="molecule type" value="Genomic_DNA"/>
</dbReference>
<feature type="domain" description="Protein FecR C-terminal" evidence="3">
    <location>
        <begin position="243"/>
        <end position="301"/>
    </location>
</feature>
<evidence type="ECO:0000256" key="1">
    <source>
        <dbReference type="SAM" id="Phobius"/>
    </source>
</evidence>
<keyword evidence="1" id="KW-1133">Transmembrane helix</keyword>
<keyword evidence="1" id="KW-0472">Membrane</keyword>
<evidence type="ECO:0000259" key="2">
    <source>
        <dbReference type="Pfam" id="PF04773"/>
    </source>
</evidence>
<dbReference type="InterPro" id="IPR012373">
    <property type="entry name" value="Ferrdict_sens_TM"/>
</dbReference>
<evidence type="ECO:0000259" key="3">
    <source>
        <dbReference type="Pfam" id="PF16344"/>
    </source>
</evidence>
<dbReference type="Gene3D" id="3.55.50.30">
    <property type="match status" value="1"/>
</dbReference>
<gene>
    <name evidence="4" type="ORF">HXN26_08160</name>
</gene>
<evidence type="ECO:0000313" key="5">
    <source>
        <dbReference type="Proteomes" id="UP000771736"/>
    </source>
</evidence>
<feature type="domain" description="FecR protein" evidence="2">
    <location>
        <begin position="126"/>
        <end position="206"/>
    </location>
</feature>
<dbReference type="PANTHER" id="PTHR30273">
    <property type="entry name" value="PERIPLASMIC SIGNAL SENSOR AND SIGMA FACTOR ACTIVATOR FECR-RELATED"/>
    <property type="match status" value="1"/>
</dbReference>
<evidence type="ECO:0000313" key="4">
    <source>
        <dbReference type="EMBL" id="MBF1384805.1"/>
    </source>
</evidence>
<sequence>MKNLIEIDEILGKYFANEPLAEGEKRTLMVYKDANRAEYDMLKSIMAQAETTKNMEYDVETAWNKIENRLTDATTQYNTRVLTLRRIFNIAASLLLLIGIGTLAYHYLNGAEIATYANNTPTENMVTLPDGSSVTLSPQASLTFKEEEGKRLAELEGQAFFDVEHGEKTFAVEAGALKVEVLGTSFTVNAEEQGAESVAVATGRVRVSANSQVVTLTQGEAVVNENGKLIASKQKKKAGEVREFVFNNTPLATAIKEIEKGMDVRIEMEKGLSNNRITTKLRTESPEEAVAELAILCNCQYEAVSSIHFKMHK</sequence>
<keyword evidence="1" id="KW-0812">Transmembrane</keyword>
<proteinExistence type="predicted"/>